<proteinExistence type="predicted"/>
<accession>A0ABS5CVD6</accession>
<keyword evidence="2" id="KW-1185">Reference proteome</keyword>
<gene>
    <name evidence="1" type="ORF">J3S90_12230</name>
</gene>
<reference evidence="1 2" key="1">
    <citation type="submission" date="2021-03" db="EMBL/GenBank/DDBJ databases">
        <title>Flavobacterium Flabelliformis Sp. Nov. And Flavobacterium Geliluteum Sp. Nov., Two Novel Multidrug Resistant Psychrophilic Species Isolated From Antarctica.</title>
        <authorList>
            <person name="Kralova S."/>
            <person name="Busse H.J."/>
            <person name="Bezdicek M."/>
            <person name="Nykrynova M."/>
            <person name="Kroupova E."/>
            <person name="Krsek D."/>
            <person name="Sedlacek I."/>
        </authorList>
    </citation>
    <scope>NUCLEOTIDE SEQUENCE [LARGE SCALE GENOMIC DNA]</scope>
    <source>
        <strain evidence="1 2">P4023</strain>
    </source>
</reference>
<protein>
    <submittedName>
        <fullName evidence="1">Uncharacterized protein</fullName>
    </submittedName>
</protein>
<dbReference type="EMBL" id="JAGFBU010000005">
    <property type="protein sequence ID" value="MBP4142569.1"/>
    <property type="molecule type" value="Genomic_DNA"/>
</dbReference>
<organism evidence="1 2">
    <name type="scientific">Flavobacterium flabelliforme</name>
    <dbReference type="NCBI Taxonomy" id="2816119"/>
    <lineage>
        <taxon>Bacteria</taxon>
        <taxon>Pseudomonadati</taxon>
        <taxon>Bacteroidota</taxon>
        <taxon>Flavobacteriia</taxon>
        <taxon>Flavobacteriales</taxon>
        <taxon>Flavobacteriaceae</taxon>
        <taxon>Flavobacterium</taxon>
    </lineage>
</organism>
<comment type="caution">
    <text evidence="1">The sequence shown here is derived from an EMBL/GenBank/DDBJ whole genome shotgun (WGS) entry which is preliminary data.</text>
</comment>
<dbReference type="Proteomes" id="UP000674217">
    <property type="component" value="Unassembled WGS sequence"/>
</dbReference>
<evidence type="ECO:0000313" key="2">
    <source>
        <dbReference type="Proteomes" id="UP000674217"/>
    </source>
</evidence>
<sequence>MKVEDLNKAKIPVVKINKKLEEFKGKILFPEKLELANKLLEKAKLPVETSK</sequence>
<evidence type="ECO:0000313" key="1">
    <source>
        <dbReference type="EMBL" id="MBP4142569.1"/>
    </source>
</evidence>
<name>A0ABS5CVD6_9FLAO</name>
<dbReference type="RefSeq" id="WP_210646434.1">
    <property type="nucleotide sequence ID" value="NZ_JAGFBU010000005.1"/>
</dbReference>